<dbReference type="Pfam" id="PF13899">
    <property type="entry name" value="Thioredoxin_7"/>
    <property type="match status" value="1"/>
</dbReference>
<keyword evidence="3" id="KW-0201">Cytochrome c-type biogenesis</keyword>
<dbReference type="PANTHER" id="PTHR32234:SF3">
    <property type="entry name" value="SUPPRESSION OF COPPER SENSITIVITY PROTEIN"/>
    <property type="match status" value="1"/>
</dbReference>
<dbReference type="GO" id="GO:0016020">
    <property type="term" value="C:membrane"/>
    <property type="evidence" value="ECO:0007669"/>
    <property type="project" value="UniProtKB-SubCell"/>
</dbReference>
<feature type="transmembrane region" description="Helical" evidence="6">
    <location>
        <begin position="426"/>
        <end position="454"/>
    </location>
</feature>
<evidence type="ECO:0000259" key="8">
    <source>
        <dbReference type="Pfam" id="PF02683"/>
    </source>
</evidence>
<evidence type="ECO:0000256" key="1">
    <source>
        <dbReference type="ARBA" id="ARBA00004141"/>
    </source>
</evidence>
<dbReference type="Pfam" id="PF02683">
    <property type="entry name" value="DsbD_TM"/>
    <property type="match status" value="1"/>
</dbReference>
<dbReference type="InterPro" id="IPR036249">
    <property type="entry name" value="Thioredoxin-like_sf"/>
</dbReference>
<dbReference type="InterPro" id="IPR035671">
    <property type="entry name" value="DsbD_gamma"/>
</dbReference>
<dbReference type="AlphaFoldDB" id="S7I2S1"/>
<proteinExistence type="predicted"/>
<dbReference type="GO" id="GO:0015035">
    <property type="term" value="F:protein-disulfide reductase activity"/>
    <property type="evidence" value="ECO:0007669"/>
    <property type="project" value="TreeGrafter"/>
</dbReference>
<evidence type="ECO:0000256" key="7">
    <source>
        <dbReference type="SAM" id="SignalP"/>
    </source>
</evidence>
<keyword evidence="5 6" id="KW-0472">Membrane</keyword>
<dbReference type="CDD" id="cd02953">
    <property type="entry name" value="DsbDgamma"/>
    <property type="match status" value="1"/>
</dbReference>
<feature type="chain" id="PRO_5004542793" evidence="7">
    <location>
        <begin position="29"/>
        <end position="700"/>
    </location>
</feature>
<evidence type="ECO:0000256" key="4">
    <source>
        <dbReference type="ARBA" id="ARBA00022989"/>
    </source>
</evidence>
<feature type="transmembrane region" description="Helical" evidence="6">
    <location>
        <begin position="385"/>
        <end position="405"/>
    </location>
</feature>
<feature type="transmembrane region" description="Helical" evidence="6">
    <location>
        <begin position="345"/>
        <end position="365"/>
    </location>
</feature>
<comment type="subcellular location">
    <subcellularLocation>
        <location evidence="1">Membrane</location>
        <topology evidence="1">Multi-pass membrane protein</topology>
    </subcellularLocation>
</comment>
<gene>
    <name evidence="10" type="ORF">L910_0861</name>
</gene>
<feature type="domain" description="Cytochrome C biogenesis protein transmembrane" evidence="8">
    <location>
        <begin position="300"/>
        <end position="515"/>
    </location>
</feature>
<accession>S7I2S1</accession>
<dbReference type="EMBL" id="ASXS01000010">
    <property type="protein sequence ID" value="EPP22338.1"/>
    <property type="molecule type" value="Genomic_DNA"/>
</dbReference>
<feature type="transmembrane region" description="Helical" evidence="6">
    <location>
        <begin position="460"/>
        <end position="486"/>
    </location>
</feature>
<comment type="caution">
    <text evidence="10">The sequence shown here is derived from an EMBL/GenBank/DDBJ whole genome shotgun (WGS) entry which is preliminary data.</text>
</comment>
<evidence type="ECO:0000256" key="5">
    <source>
        <dbReference type="ARBA" id="ARBA00023136"/>
    </source>
</evidence>
<dbReference type="InterPro" id="IPR003834">
    <property type="entry name" value="Cyt_c_assmbl_TM_dom"/>
</dbReference>
<dbReference type="PATRIC" id="fig|1336752.4.peg.2714"/>
<dbReference type="SUPFAM" id="SSF52833">
    <property type="entry name" value="Thioredoxin-like"/>
    <property type="match status" value="1"/>
</dbReference>
<keyword evidence="2 6" id="KW-0812">Transmembrane</keyword>
<dbReference type="GO" id="GO:0017004">
    <property type="term" value="P:cytochrome complex assembly"/>
    <property type="evidence" value="ECO:0007669"/>
    <property type="project" value="UniProtKB-KW"/>
</dbReference>
<organism evidence="10 11">
    <name type="scientific">Vibrio fluvialis PG41</name>
    <dbReference type="NCBI Taxonomy" id="1336752"/>
    <lineage>
        <taxon>Bacteria</taxon>
        <taxon>Pseudomonadati</taxon>
        <taxon>Pseudomonadota</taxon>
        <taxon>Gammaproteobacteria</taxon>
        <taxon>Vibrionales</taxon>
        <taxon>Vibrionaceae</taxon>
        <taxon>Vibrio</taxon>
    </lineage>
</organism>
<feature type="transmembrane region" description="Helical" evidence="6">
    <location>
        <begin position="551"/>
        <end position="572"/>
    </location>
</feature>
<dbReference type="PANTHER" id="PTHR32234">
    <property type="entry name" value="THIOL:DISULFIDE INTERCHANGE PROTEIN DSBD"/>
    <property type="match status" value="1"/>
</dbReference>
<protein>
    <submittedName>
        <fullName evidence="10">Membrane protein, suppressor for copper-sensitivity ScsB</fullName>
    </submittedName>
</protein>
<reference evidence="10 11" key="1">
    <citation type="journal article" date="2013" name="Gut Pathog.">
        <title>Evidence of a new metabolic capacity in an emerging diarrheal pathogen: lessons from the draft genomes of Vibrio fluvialis strains PG41 and I21563.</title>
        <authorList>
            <person name="Khatri I."/>
            <person name="Mahajan S."/>
            <person name="Dureja C."/>
            <person name="Subramanian S."/>
            <person name="Raychaudhuri S."/>
        </authorList>
    </citation>
    <scope>NUCLEOTIDE SEQUENCE [LARGE SCALE GENOMIC DNA]</scope>
    <source>
        <strain evidence="10 11">PG41</strain>
    </source>
</reference>
<feature type="domain" description="Thiol:disulfide interchange protein DsbD N-terminal" evidence="9">
    <location>
        <begin position="56"/>
        <end position="161"/>
    </location>
</feature>
<evidence type="ECO:0000259" key="9">
    <source>
        <dbReference type="Pfam" id="PF11412"/>
    </source>
</evidence>
<dbReference type="Proteomes" id="UP000014854">
    <property type="component" value="Unassembled WGS sequence"/>
</dbReference>
<feature type="signal peptide" evidence="7">
    <location>
        <begin position="1"/>
        <end position="28"/>
    </location>
</feature>
<evidence type="ECO:0000256" key="3">
    <source>
        <dbReference type="ARBA" id="ARBA00022748"/>
    </source>
</evidence>
<evidence type="ECO:0000313" key="10">
    <source>
        <dbReference type="EMBL" id="EPP22338.1"/>
    </source>
</evidence>
<feature type="transmembrane region" description="Helical" evidence="6">
    <location>
        <begin position="521"/>
        <end position="539"/>
    </location>
</feature>
<dbReference type="Gene3D" id="3.40.30.10">
    <property type="entry name" value="Glutaredoxin"/>
    <property type="match status" value="1"/>
</dbReference>
<dbReference type="InterPro" id="IPR028250">
    <property type="entry name" value="DsbDN"/>
</dbReference>
<feature type="transmembrane region" description="Helical" evidence="6">
    <location>
        <begin position="498"/>
        <end position="515"/>
    </location>
</feature>
<evidence type="ECO:0000256" key="2">
    <source>
        <dbReference type="ARBA" id="ARBA00022692"/>
    </source>
</evidence>
<keyword evidence="4 6" id="KW-1133">Transmembrane helix</keyword>
<evidence type="ECO:0000313" key="11">
    <source>
        <dbReference type="Proteomes" id="UP000014854"/>
    </source>
</evidence>
<dbReference type="GO" id="GO:0045454">
    <property type="term" value="P:cell redox homeostasis"/>
    <property type="evidence" value="ECO:0007669"/>
    <property type="project" value="TreeGrafter"/>
</dbReference>
<dbReference type="Pfam" id="PF11412">
    <property type="entry name" value="DsbD_N"/>
    <property type="match status" value="1"/>
</dbReference>
<evidence type="ECO:0000256" key="6">
    <source>
        <dbReference type="SAM" id="Phobius"/>
    </source>
</evidence>
<keyword evidence="7" id="KW-0732">Signal</keyword>
<dbReference type="RefSeq" id="WP_020330292.1">
    <property type="nucleotide sequence ID" value="NZ_ASXS01000010.1"/>
</dbReference>
<sequence>MYRLLQPLAQWLFRPWALLAMLSFTTAAQPISTSWMTDPNHPPVSVRFVLTGQIDSDTQQLAGYLDVKLEQPWKTYWRSPGEGGVAPEINWQGSTNLDTVDWHWPFPQRFSVLGIETLGYRGDTIFPITLRVHDLTAPVELKANLSLSSCSTVCVINDYPFMLAFTPTELSPEPDAMRRFAEAMSRVPQADASMTDVSAVWDSSAQQLELTLNRSTGWSLPVVLVDGQSAAVVDSSFIHPKTQVDGQMLRVTYDVTHWLGQADLSGERVDVTISDQNYLSEISLNVTDGTISPQAQWPLVTMLLMALIGGLILNLMPCVLPVLGMKLASIVNTPYRERRKVRAQFLASSAGIISAFWMIALGLMILKASGEAVGWGIQFQSDGFLALMLLVTTLFGANMLGLFELRLPSTLNTWLAARGGNGYVGHYVQGLFATLLATPCSAPFLGTAVAFALAADNVTLWVIFSGLGVGFALPWLIIALFPSLATKLPAPGQWMNRTKLLFGAMMLATTVWLATLLTAHWPTWGIFACLLMAALLLLWRGARVYGGRQIGIVACVSLLGLSAVLVVGSLTAEKWSTPLPQELSWQPLNATIIDESAAQGNVVFVDVTAEWCITCKANKIGVLLQQPVYQALQDDDVVRVRGDWSLPNASVTQYLQQNGRFGVPFNIVYGPGAPDGIALPVILSDRAVMEAIQQARGEQG</sequence>
<name>S7I2S1_VIBFL</name>
<feature type="transmembrane region" description="Helical" evidence="6">
    <location>
        <begin position="297"/>
        <end position="324"/>
    </location>
</feature>